<dbReference type="AlphaFoldDB" id="E1TDE4"/>
<dbReference type="eggNOG" id="COG1845">
    <property type="taxonomic scope" value="Bacteria"/>
</dbReference>
<keyword evidence="3" id="KW-1003">Cell membrane</keyword>
<evidence type="ECO:0000256" key="3">
    <source>
        <dbReference type="ARBA" id="ARBA00022475"/>
    </source>
</evidence>
<evidence type="ECO:0000256" key="2">
    <source>
        <dbReference type="ARBA" id="ARBA00010581"/>
    </source>
</evidence>
<dbReference type="GO" id="GO:0019646">
    <property type="term" value="P:aerobic electron transport chain"/>
    <property type="evidence" value="ECO:0007669"/>
    <property type="project" value="InterPro"/>
</dbReference>
<dbReference type="GO" id="GO:0004129">
    <property type="term" value="F:cytochrome-c oxidase activity"/>
    <property type="evidence" value="ECO:0007669"/>
    <property type="project" value="InterPro"/>
</dbReference>
<evidence type="ECO:0000256" key="7">
    <source>
        <dbReference type="RuleBase" id="RU003376"/>
    </source>
</evidence>
<keyword evidence="5 8" id="KW-1133">Transmembrane helix</keyword>
<feature type="transmembrane region" description="Helical" evidence="8">
    <location>
        <begin position="162"/>
        <end position="181"/>
    </location>
</feature>
<comment type="similarity">
    <text evidence="2 7">Belongs to the cytochrome c oxidase subunit 3 family.</text>
</comment>
<evidence type="ECO:0000256" key="6">
    <source>
        <dbReference type="ARBA" id="ARBA00023136"/>
    </source>
</evidence>
<keyword evidence="4 7" id="KW-0812">Transmembrane</keyword>
<evidence type="ECO:0000256" key="8">
    <source>
        <dbReference type="SAM" id="Phobius"/>
    </source>
</evidence>
<sequence length="216" mass="24485">MTELRKVPVEAAVREDGAAPALMLDVRHLPSFGFGHRSLMWWGTMCLMLIEGTVFAIAAMMYFYLRSLTARWPLNAAPPELLWGTANTVILLVSMWPNQLAKQAADRQQRARARLWLIICLLFAVVFLVLRGFEFAALNVSWYTNAYGSVVWLLLGLHTTHLITDAIDTAVLGVLLFTGPFEGKRFVDVSENAMYWYFVVLSWLPIYAVIYLAPRL</sequence>
<evidence type="ECO:0000256" key="4">
    <source>
        <dbReference type="ARBA" id="ARBA00022692"/>
    </source>
</evidence>
<feature type="transmembrane region" description="Helical" evidence="8">
    <location>
        <begin position="193"/>
        <end position="213"/>
    </location>
</feature>
<dbReference type="SUPFAM" id="SSF81452">
    <property type="entry name" value="Cytochrome c oxidase subunit III-like"/>
    <property type="match status" value="1"/>
</dbReference>
<dbReference type="InterPro" id="IPR000298">
    <property type="entry name" value="Cyt_c_oxidase-like_su3"/>
</dbReference>
<dbReference type="InterPro" id="IPR035973">
    <property type="entry name" value="Cyt_c_oxidase_su3-like_sf"/>
</dbReference>
<feature type="domain" description="Heme-copper oxidase subunit III family profile" evidence="9">
    <location>
        <begin position="40"/>
        <end position="215"/>
    </location>
</feature>
<gene>
    <name evidence="10" type="ordered locus">BC1003_4036</name>
</gene>
<accession>E1TDE4</accession>
<dbReference type="InterPro" id="IPR024791">
    <property type="entry name" value="Cyt_c/ubiquinol_Oxase_su3"/>
</dbReference>
<dbReference type="EMBL" id="CP002218">
    <property type="protein sequence ID" value="ADN59972.1"/>
    <property type="molecule type" value="Genomic_DNA"/>
</dbReference>
<feature type="transmembrane region" description="Helical" evidence="8">
    <location>
        <begin position="39"/>
        <end position="65"/>
    </location>
</feature>
<evidence type="ECO:0000313" key="10">
    <source>
        <dbReference type="EMBL" id="ADN59972.1"/>
    </source>
</evidence>
<dbReference type="OrthoDB" id="8641108at2"/>
<organism evidence="10">
    <name type="scientific">Burkholderia sp. (strain CCGE1003)</name>
    <dbReference type="NCBI Taxonomy" id="640512"/>
    <lineage>
        <taxon>Bacteria</taxon>
        <taxon>Pseudomonadati</taxon>
        <taxon>Pseudomonadota</taxon>
        <taxon>Betaproteobacteria</taxon>
        <taxon>Burkholderiales</taxon>
        <taxon>Burkholderiaceae</taxon>
        <taxon>Burkholderia</taxon>
    </lineage>
</organism>
<dbReference type="PANTHER" id="PTHR11403">
    <property type="entry name" value="CYTOCHROME C OXIDASE SUBUNIT III"/>
    <property type="match status" value="1"/>
</dbReference>
<proteinExistence type="inferred from homology"/>
<evidence type="ECO:0000259" key="9">
    <source>
        <dbReference type="PROSITE" id="PS50253"/>
    </source>
</evidence>
<dbReference type="PROSITE" id="PS50253">
    <property type="entry name" value="COX3"/>
    <property type="match status" value="1"/>
</dbReference>
<dbReference type="InterPro" id="IPR013833">
    <property type="entry name" value="Cyt_c_oxidase_su3_a-hlx"/>
</dbReference>
<keyword evidence="6 8" id="KW-0472">Membrane</keyword>
<comment type="subcellular location">
    <subcellularLocation>
        <location evidence="1 7">Cell membrane</location>
        <topology evidence="1 7">Multi-pass membrane protein</topology>
    </subcellularLocation>
</comment>
<feature type="transmembrane region" description="Helical" evidence="8">
    <location>
        <begin position="113"/>
        <end position="130"/>
    </location>
</feature>
<evidence type="ECO:0000256" key="5">
    <source>
        <dbReference type="ARBA" id="ARBA00022989"/>
    </source>
</evidence>
<dbReference type="GO" id="GO:0005886">
    <property type="term" value="C:plasma membrane"/>
    <property type="evidence" value="ECO:0007669"/>
    <property type="project" value="UniProtKB-SubCell"/>
</dbReference>
<name>E1TDE4_BURSG</name>
<dbReference type="KEGG" id="bgf:BC1003_4036"/>
<dbReference type="HOGENOM" id="CLU_044071_0_2_4"/>
<dbReference type="Gene3D" id="1.20.120.80">
    <property type="entry name" value="Cytochrome c oxidase, subunit III, four-helix bundle"/>
    <property type="match status" value="1"/>
</dbReference>
<dbReference type="Pfam" id="PF00510">
    <property type="entry name" value="COX3"/>
    <property type="match status" value="1"/>
</dbReference>
<reference evidence="10" key="1">
    <citation type="submission" date="2010-09" db="EMBL/GenBank/DDBJ databases">
        <title>Complete sequence of chromosome2 of Burkholderia sp. CCGE1003.</title>
        <authorList>
            <consortium name="US DOE Joint Genome Institute"/>
            <person name="Lucas S."/>
            <person name="Copeland A."/>
            <person name="Lapidus A."/>
            <person name="Cheng J.-F."/>
            <person name="Bruce D."/>
            <person name="Goodwin L."/>
            <person name="Pitluck S."/>
            <person name="Daligault H."/>
            <person name="Davenport K."/>
            <person name="Detter J.C."/>
            <person name="Han C."/>
            <person name="Tapia R."/>
            <person name="Land M."/>
            <person name="Hauser L."/>
            <person name="Jeffries C."/>
            <person name="Kyrpides N."/>
            <person name="Ivanova N."/>
            <person name="Ovchinnikova G."/>
            <person name="Martinez-Romero E."/>
            <person name="Rogel M.A."/>
            <person name="Auchtung J."/>
            <person name="Tiedje J.M."/>
            <person name="Woyke T."/>
        </authorList>
    </citation>
    <scope>NUCLEOTIDE SEQUENCE</scope>
    <source>
        <strain evidence="10">CCGE1003</strain>
    </source>
</reference>
<dbReference type="STRING" id="640512.BC1003_4036"/>
<protein>
    <submittedName>
        <fullName evidence="10">Cytochrome c oxidase subunit III</fullName>
    </submittedName>
</protein>
<dbReference type="PANTHER" id="PTHR11403:SF2">
    <property type="entry name" value="CYTOCHROME BO(3) UBIQUINOL OXIDASE SUBUNIT 3"/>
    <property type="match status" value="1"/>
</dbReference>
<evidence type="ECO:0000256" key="1">
    <source>
        <dbReference type="ARBA" id="ARBA00004651"/>
    </source>
</evidence>